<dbReference type="InterPro" id="IPR038973">
    <property type="entry name" value="MutL/Mlh/Pms-like"/>
</dbReference>
<evidence type="ECO:0000259" key="7">
    <source>
        <dbReference type="SMART" id="SM01340"/>
    </source>
</evidence>
<evidence type="ECO:0000256" key="5">
    <source>
        <dbReference type="ARBA" id="ARBA00023242"/>
    </source>
</evidence>
<dbReference type="EMBL" id="CABFWN010000002">
    <property type="protein sequence ID" value="VUG17949.1"/>
    <property type="molecule type" value="Genomic_DNA"/>
</dbReference>
<dbReference type="SUPFAM" id="SSF54211">
    <property type="entry name" value="Ribosomal protein S5 domain 2-like"/>
    <property type="match status" value="1"/>
</dbReference>
<comment type="similarity">
    <text evidence="2">Belongs to the DNA mismatch repair MutL/HexB family.</text>
</comment>
<dbReference type="Gene3D" id="3.30.565.10">
    <property type="entry name" value="Histidine kinase-like ATPase, C-terminal domain"/>
    <property type="match status" value="1"/>
</dbReference>
<dbReference type="InterPro" id="IPR002099">
    <property type="entry name" value="MutL/Mlh/PMS"/>
</dbReference>
<organism evidence="8 9">
    <name type="scientific">Dekkera bruxellensis</name>
    <name type="common">Brettanomyces custersii</name>
    <dbReference type="NCBI Taxonomy" id="5007"/>
    <lineage>
        <taxon>Eukaryota</taxon>
        <taxon>Fungi</taxon>
        <taxon>Dikarya</taxon>
        <taxon>Ascomycota</taxon>
        <taxon>Saccharomycotina</taxon>
        <taxon>Pichiomycetes</taxon>
        <taxon>Pichiales</taxon>
        <taxon>Pichiaceae</taxon>
        <taxon>Brettanomyces</taxon>
    </lineage>
</organism>
<sequence>MSDEKEAIVERRIRPLDKTVVNRIAAGEVIIAPSNALKEMLENSIDAKSTAIEISIKDGGLKLLQITDDGSGINKDDLPLLCERFATSKLTKFEDLQSISTYGFRGEALASISHISHLSVVTKTSSDECAWKCYYLDGKLVPPPTGGSSEPRAVAGRDGTSIIVEDLFYNVPSRLRTLRSQSEEYARIVDVTSSYAIHTLNVGFSCKKQGTNKMDLVIRSGMSQKDRIRSIYGSGVANELMLVDVNTDLDIGLNKCHGYVTSCNYTNKKSIKPVFFINNRLVVCEPLKRAINQVYVTYLPKGHKPFMYLSLEIDPKNVDVNVHPTKREVRFLNEEEIIGRITSAIEEKLSSLDTSRTFLTQQVISTSQQVKEKQTHKLELQQPEIEVKKPKLRSVSSIKAFKRPYEKDMVRTDFNQSTLSSFVSSAYDSDKSNVGESSFTVEPTSNSEEGNVDSTSPREERNANSDDADAQLRNGENIKTNKANIVPQDGEEIAHITPTIVNLDSIKALRKEVKEEANAELTELFSKHTYVGVADYSKRLMCLQYDVRLYLMDYASVCNEFFYQVGLSDFSNFGRIRFTNPVDIRELLKTEIYDNAELMEKYYEDAPKLDDLINTVFIEMSEMLNEYFSIEIDKTNKEYPKLKTLPMLMQNYIPSFNKLSLFLFKIGTKVNWENEQDCLGGVLRQLALFYIPEPLDNDDPNVKEDREKASYTLENIIFPSIKKRFIATENLVRDVVEIANLPGLYKVFERC</sequence>
<accession>A0A7D9H2C2</accession>
<dbReference type="CDD" id="cd03483">
    <property type="entry name" value="MutL_Trans_MLH1"/>
    <property type="match status" value="1"/>
</dbReference>
<dbReference type="PANTHER" id="PTHR10073">
    <property type="entry name" value="DNA MISMATCH REPAIR PROTEIN MLH, PMS, MUTL"/>
    <property type="match status" value="1"/>
</dbReference>
<evidence type="ECO:0000256" key="4">
    <source>
        <dbReference type="ARBA" id="ARBA00023204"/>
    </source>
</evidence>
<keyword evidence="4" id="KW-0234">DNA repair</keyword>
<dbReference type="InterPro" id="IPR014762">
    <property type="entry name" value="DNA_mismatch_repair_CS"/>
</dbReference>
<evidence type="ECO:0000256" key="2">
    <source>
        <dbReference type="ARBA" id="ARBA00006082"/>
    </source>
</evidence>
<dbReference type="InterPro" id="IPR014721">
    <property type="entry name" value="Ribsml_uS5_D2-typ_fold_subgr"/>
</dbReference>
<name>A0A7D9H2C2_DEKBR</name>
<protein>
    <submittedName>
        <fullName evidence="8">DEBR0S2_20054g1_1</fullName>
    </submittedName>
</protein>
<keyword evidence="5" id="KW-0539">Nucleus</keyword>
<dbReference type="InterPro" id="IPR032189">
    <property type="entry name" value="Mlh1_C"/>
</dbReference>
<evidence type="ECO:0000256" key="1">
    <source>
        <dbReference type="ARBA" id="ARBA00004123"/>
    </source>
</evidence>
<feature type="region of interest" description="Disordered" evidence="6">
    <location>
        <begin position="425"/>
        <end position="484"/>
    </location>
</feature>
<feature type="compositionally biased region" description="Polar residues" evidence="6">
    <location>
        <begin position="434"/>
        <end position="455"/>
    </location>
</feature>
<dbReference type="GO" id="GO:0005524">
    <property type="term" value="F:ATP binding"/>
    <property type="evidence" value="ECO:0007669"/>
    <property type="project" value="InterPro"/>
</dbReference>
<evidence type="ECO:0000256" key="6">
    <source>
        <dbReference type="SAM" id="MobiDB-lite"/>
    </source>
</evidence>
<dbReference type="PROSITE" id="PS00058">
    <property type="entry name" value="DNA_MISMATCH_REPAIR_1"/>
    <property type="match status" value="1"/>
</dbReference>
<dbReference type="SUPFAM" id="SSF55874">
    <property type="entry name" value="ATPase domain of HSP90 chaperone/DNA topoisomerase II/histidine kinase"/>
    <property type="match status" value="1"/>
</dbReference>
<dbReference type="PANTHER" id="PTHR10073:SF12">
    <property type="entry name" value="DNA MISMATCH REPAIR PROTEIN MLH1"/>
    <property type="match status" value="1"/>
</dbReference>
<evidence type="ECO:0000256" key="3">
    <source>
        <dbReference type="ARBA" id="ARBA00022763"/>
    </source>
</evidence>
<dbReference type="GO" id="GO:0030983">
    <property type="term" value="F:mismatched DNA binding"/>
    <property type="evidence" value="ECO:0007669"/>
    <property type="project" value="InterPro"/>
</dbReference>
<evidence type="ECO:0000313" key="9">
    <source>
        <dbReference type="Proteomes" id="UP000478008"/>
    </source>
</evidence>
<comment type="subcellular location">
    <subcellularLocation>
        <location evidence="1">Nucleus</location>
    </subcellularLocation>
</comment>
<keyword evidence="9" id="KW-1185">Reference proteome</keyword>
<gene>
    <name evidence="8" type="primary">MLH1</name>
    <name evidence="8" type="ORF">DEBR0S2_20054G</name>
</gene>
<dbReference type="Pfam" id="PF16413">
    <property type="entry name" value="Mlh1_C"/>
    <property type="match status" value="1"/>
</dbReference>
<dbReference type="SMART" id="SM01340">
    <property type="entry name" value="DNA_mis_repair"/>
    <property type="match status" value="1"/>
</dbReference>
<proteinExistence type="inferred from homology"/>
<dbReference type="GO" id="GO:0061982">
    <property type="term" value="P:meiosis I cell cycle process"/>
    <property type="evidence" value="ECO:0007669"/>
    <property type="project" value="UniProtKB-ARBA"/>
</dbReference>
<dbReference type="NCBIfam" id="TIGR00585">
    <property type="entry name" value="mutl"/>
    <property type="match status" value="1"/>
</dbReference>
<dbReference type="GO" id="GO:0006298">
    <property type="term" value="P:mismatch repair"/>
    <property type="evidence" value="ECO:0007669"/>
    <property type="project" value="InterPro"/>
</dbReference>
<dbReference type="InterPro" id="IPR036890">
    <property type="entry name" value="HATPase_C_sf"/>
</dbReference>
<keyword evidence="3" id="KW-0227">DNA damage</keyword>
<dbReference type="GO" id="GO:0032389">
    <property type="term" value="C:MutLalpha complex"/>
    <property type="evidence" value="ECO:0007669"/>
    <property type="project" value="TreeGrafter"/>
</dbReference>
<dbReference type="Gene3D" id="3.30.230.10">
    <property type="match status" value="1"/>
</dbReference>
<dbReference type="AlphaFoldDB" id="A0A7D9H2C2"/>
<evidence type="ECO:0000313" key="8">
    <source>
        <dbReference type="EMBL" id="VUG17949.1"/>
    </source>
</evidence>
<dbReference type="CDD" id="cd16926">
    <property type="entry name" value="HATPase_MutL-MLH-PMS-like"/>
    <property type="match status" value="1"/>
</dbReference>
<dbReference type="InterPro" id="IPR013507">
    <property type="entry name" value="DNA_mismatch_S5_2-like"/>
</dbReference>
<feature type="domain" description="DNA mismatch repair protein S5" evidence="7">
    <location>
        <begin position="228"/>
        <end position="350"/>
    </location>
</feature>
<dbReference type="Pfam" id="PF01119">
    <property type="entry name" value="DNA_mis_repair"/>
    <property type="match status" value="1"/>
</dbReference>
<dbReference type="InterPro" id="IPR020568">
    <property type="entry name" value="Ribosomal_Su5_D2-typ_SF"/>
</dbReference>
<dbReference type="Pfam" id="PF13589">
    <property type="entry name" value="HATPase_c_3"/>
    <property type="match status" value="1"/>
</dbReference>
<reference evidence="8 9" key="1">
    <citation type="submission" date="2019-07" db="EMBL/GenBank/DDBJ databases">
        <authorList>
            <person name="Friedrich A."/>
            <person name="Schacherer J."/>
        </authorList>
    </citation>
    <scope>NUCLEOTIDE SEQUENCE [LARGE SCALE GENOMIC DNA]</scope>
</reference>
<dbReference type="FunFam" id="3.30.565.10:FF:000109">
    <property type="entry name" value="Related to MLH1-DNA mismatch repair protein"/>
    <property type="match status" value="1"/>
</dbReference>
<dbReference type="Proteomes" id="UP000478008">
    <property type="component" value="Unassembled WGS sequence"/>
</dbReference>
<dbReference type="FunFam" id="3.30.230.10:FF:000014">
    <property type="entry name" value="DNA mismatch repair protein Mlh1"/>
    <property type="match status" value="1"/>
</dbReference>
<dbReference type="GO" id="GO:0140664">
    <property type="term" value="F:ATP-dependent DNA damage sensor activity"/>
    <property type="evidence" value="ECO:0007669"/>
    <property type="project" value="InterPro"/>
</dbReference>
<dbReference type="GO" id="GO:0016887">
    <property type="term" value="F:ATP hydrolysis activity"/>
    <property type="evidence" value="ECO:0007669"/>
    <property type="project" value="InterPro"/>
</dbReference>